<evidence type="ECO:0000256" key="6">
    <source>
        <dbReference type="ARBA" id="ARBA00022989"/>
    </source>
</evidence>
<keyword evidence="6" id="KW-1133">Transmembrane helix</keyword>
<evidence type="ECO:0008006" key="14">
    <source>
        <dbReference type="Google" id="ProtNLM"/>
    </source>
</evidence>
<name>A0A3D8QW51_9EURO</name>
<comment type="cofactor">
    <cofactor evidence="1 11">
        <name>heme</name>
        <dbReference type="ChEBI" id="CHEBI:30413"/>
    </cofactor>
</comment>
<dbReference type="InterPro" id="IPR002401">
    <property type="entry name" value="Cyt_P450_E_grp-I"/>
</dbReference>
<dbReference type="PRINTS" id="PR00463">
    <property type="entry name" value="EP450I"/>
</dbReference>
<keyword evidence="7" id="KW-0560">Oxidoreductase</keyword>
<dbReference type="AlphaFoldDB" id="A0A3D8QW51"/>
<keyword evidence="10" id="KW-0472">Membrane</keyword>
<dbReference type="CDD" id="cd11041">
    <property type="entry name" value="CYP503A1-like"/>
    <property type="match status" value="1"/>
</dbReference>
<keyword evidence="4" id="KW-0812">Transmembrane</keyword>
<organism evidence="12 13">
    <name type="scientific">Aspergillus mulundensis</name>
    <dbReference type="NCBI Taxonomy" id="1810919"/>
    <lineage>
        <taxon>Eukaryota</taxon>
        <taxon>Fungi</taxon>
        <taxon>Dikarya</taxon>
        <taxon>Ascomycota</taxon>
        <taxon>Pezizomycotina</taxon>
        <taxon>Eurotiomycetes</taxon>
        <taxon>Eurotiomycetidae</taxon>
        <taxon>Eurotiales</taxon>
        <taxon>Aspergillaceae</taxon>
        <taxon>Aspergillus</taxon>
        <taxon>Aspergillus subgen. Nidulantes</taxon>
    </lineage>
</organism>
<feature type="binding site" description="axial binding residue" evidence="11">
    <location>
        <position position="470"/>
    </location>
    <ligand>
        <name>heme</name>
        <dbReference type="ChEBI" id="CHEBI:30413"/>
    </ligand>
    <ligandPart>
        <name>Fe</name>
        <dbReference type="ChEBI" id="CHEBI:18248"/>
    </ligandPart>
</feature>
<dbReference type="OrthoDB" id="1844152at2759"/>
<reference evidence="12 13" key="1">
    <citation type="journal article" date="2018" name="IMA Fungus">
        <title>IMA Genome-F 9: Draft genome sequence of Annulohypoxylon stygium, Aspergillus mulundensis, Berkeleyomyces basicola (syn. Thielaviopsis basicola), Ceratocystis smalleyi, two Cercospora beticola strains, Coleophoma cylindrospora, Fusarium fracticaudum, Phialophora cf. hyalina, and Morchella septimelata.</title>
        <authorList>
            <person name="Wingfield B.D."/>
            <person name="Bills G.F."/>
            <person name="Dong Y."/>
            <person name="Huang W."/>
            <person name="Nel W.J."/>
            <person name="Swalarsk-Parry B.S."/>
            <person name="Vaghefi N."/>
            <person name="Wilken P.M."/>
            <person name="An Z."/>
            <person name="de Beer Z.W."/>
            <person name="De Vos L."/>
            <person name="Chen L."/>
            <person name="Duong T.A."/>
            <person name="Gao Y."/>
            <person name="Hammerbacher A."/>
            <person name="Kikkert J.R."/>
            <person name="Li Y."/>
            <person name="Li H."/>
            <person name="Li K."/>
            <person name="Li Q."/>
            <person name="Liu X."/>
            <person name="Ma X."/>
            <person name="Naidoo K."/>
            <person name="Pethybridge S.J."/>
            <person name="Sun J."/>
            <person name="Steenkamp E.T."/>
            <person name="van der Nest M.A."/>
            <person name="van Wyk S."/>
            <person name="Wingfield M.J."/>
            <person name="Xiong C."/>
            <person name="Yue Q."/>
            <person name="Zhang X."/>
        </authorList>
    </citation>
    <scope>NUCLEOTIDE SEQUENCE [LARGE SCALE GENOMIC DNA]</scope>
    <source>
        <strain evidence="12 13">DSM 5745</strain>
    </source>
</reference>
<keyword evidence="8 11" id="KW-0408">Iron</keyword>
<evidence type="ECO:0000256" key="11">
    <source>
        <dbReference type="PIRSR" id="PIRSR602401-1"/>
    </source>
</evidence>
<evidence type="ECO:0000256" key="9">
    <source>
        <dbReference type="ARBA" id="ARBA00023033"/>
    </source>
</evidence>
<dbReference type="GeneID" id="38120030"/>
<dbReference type="Gene3D" id="1.10.630.10">
    <property type="entry name" value="Cytochrome P450"/>
    <property type="match status" value="1"/>
</dbReference>
<keyword evidence="13" id="KW-1185">Reference proteome</keyword>
<dbReference type="PANTHER" id="PTHR46206">
    <property type="entry name" value="CYTOCHROME P450"/>
    <property type="match status" value="1"/>
</dbReference>
<dbReference type="GO" id="GO:0005506">
    <property type="term" value="F:iron ion binding"/>
    <property type="evidence" value="ECO:0007669"/>
    <property type="project" value="InterPro"/>
</dbReference>
<keyword evidence="9" id="KW-0503">Monooxygenase</keyword>
<evidence type="ECO:0000256" key="1">
    <source>
        <dbReference type="ARBA" id="ARBA00001971"/>
    </source>
</evidence>
<dbReference type="GO" id="GO:0004497">
    <property type="term" value="F:monooxygenase activity"/>
    <property type="evidence" value="ECO:0007669"/>
    <property type="project" value="UniProtKB-KW"/>
</dbReference>
<dbReference type="InterPro" id="IPR036396">
    <property type="entry name" value="Cyt_P450_sf"/>
</dbReference>
<evidence type="ECO:0000256" key="2">
    <source>
        <dbReference type="ARBA" id="ARBA00004370"/>
    </source>
</evidence>
<evidence type="ECO:0000313" key="12">
    <source>
        <dbReference type="EMBL" id="RDW65921.1"/>
    </source>
</evidence>
<dbReference type="STRING" id="1810919.A0A3D8QW51"/>
<evidence type="ECO:0000256" key="3">
    <source>
        <dbReference type="ARBA" id="ARBA00010617"/>
    </source>
</evidence>
<evidence type="ECO:0000313" key="13">
    <source>
        <dbReference type="Proteomes" id="UP000256690"/>
    </source>
</evidence>
<dbReference type="GO" id="GO:0019748">
    <property type="term" value="P:secondary metabolic process"/>
    <property type="evidence" value="ECO:0007669"/>
    <property type="project" value="UniProtKB-ARBA"/>
</dbReference>
<protein>
    <recommendedName>
        <fullName evidence="14">Cytochrome P450</fullName>
    </recommendedName>
</protein>
<evidence type="ECO:0000256" key="5">
    <source>
        <dbReference type="ARBA" id="ARBA00022723"/>
    </source>
</evidence>
<dbReference type="GO" id="GO:0020037">
    <property type="term" value="F:heme binding"/>
    <property type="evidence" value="ECO:0007669"/>
    <property type="project" value="InterPro"/>
</dbReference>
<dbReference type="Proteomes" id="UP000256690">
    <property type="component" value="Unassembled WGS sequence"/>
</dbReference>
<accession>A0A3D8QW51</accession>
<dbReference type="SUPFAM" id="SSF48264">
    <property type="entry name" value="Cytochrome P450"/>
    <property type="match status" value="1"/>
</dbReference>
<dbReference type="PANTHER" id="PTHR46206:SF7">
    <property type="entry name" value="P450, PUTATIVE (EUROFUNG)-RELATED"/>
    <property type="match status" value="1"/>
</dbReference>
<evidence type="ECO:0000256" key="10">
    <source>
        <dbReference type="ARBA" id="ARBA00023136"/>
    </source>
</evidence>
<comment type="caution">
    <text evidence="12">The sequence shown here is derived from an EMBL/GenBank/DDBJ whole genome shotgun (WGS) entry which is preliminary data.</text>
</comment>
<proteinExistence type="inferred from homology"/>
<keyword evidence="11" id="KW-0349">Heme</keyword>
<evidence type="ECO:0000256" key="7">
    <source>
        <dbReference type="ARBA" id="ARBA00023002"/>
    </source>
</evidence>
<comment type="subcellular location">
    <subcellularLocation>
        <location evidence="2">Membrane</location>
    </subcellularLocation>
</comment>
<dbReference type="Pfam" id="PF00067">
    <property type="entry name" value="p450"/>
    <property type="match status" value="1"/>
</dbReference>
<keyword evidence="5 11" id="KW-0479">Metal-binding</keyword>
<gene>
    <name evidence="12" type="ORF">DSM5745_09660</name>
</gene>
<comment type="similarity">
    <text evidence="3">Belongs to the cytochrome P450 family.</text>
</comment>
<dbReference type="EMBL" id="PVWQ01000013">
    <property type="protein sequence ID" value="RDW65921.1"/>
    <property type="molecule type" value="Genomic_DNA"/>
</dbReference>
<dbReference type="RefSeq" id="XP_026600024.1">
    <property type="nucleotide sequence ID" value="XM_026751676.1"/>
</dbReference>
<dbReference type="GO" id="GO:0016020">
    <property type="term" value="C:membrane"/>
    <property type="evidence" value="ECO:0007669"/>
    <property type="project" value="UniProtKB-SubCell"/>
</dbReference>
<dbReference type="InterPro" id="IPR001128">
    <property type="entry name" value="Cyt_P450"/>
</dbReference>
<evidence type="ECO:0000256" key="8">
    <source>
        <dbReference type="ARBA" id="ARBA00023004"/>
    </source>
</evidence>
<evidence type="ECO:0000256" key="4">
    <source>
        <dbReference type="ARBA" id="ARBA00022692"/>
    </source>
</evidence>
<dbReference type="GO" id="GO:0016705">
    <property type="term" value="F:oxidoreductase activity, acting on paired donors, with incorporation or reduction of molecular oxygen"/>
    <property type="evidence" value="ECO:0007669"/>
    <property type="project" value="InterPro"/>
</dbReference>
<sequence length="530" mass="58511">MAYPIFLALGGALALFLLVVVSDYIDGWRRRRALGHIPIVDEGSNLSPALRWRSCPFDAEAAFSHAYNVHSKQGRPFAARVQDGRYAIALPPSALKEARAIGHEQLSFLDALSLFADLYLYMDVTSRVQIETVHAVNREASLTQFYQLLAVESTKHLAPVFDPPKGHDSTELAVLESVTAASSAIATSLLLGPGCPADLLVEVTAGAIIYNVSMLQLRLLRAQSPRPVKPLVWYFSRTARRLRLVLAGLKARLIPEIKQRLAIAMSADNNLDSSSFSLLNALILTTLAKQAHPTTPAEHHRVADLLCQQSLLYHFELARPTGTIVTHMLYQAMRSPEQADMLHAEVKAALKHCEDAGDTIHRHLLQHTPKLESFTREIFRMYDVSVFAGFRLTLTPQGITLTSLSPPLHLPQGTMIMTPSRAAHYDAAHYANPDTFDPLRFYDTATNTCAPRITTTSPAFLAFSHGKGSCPGRFMATAITRMLFARLLMAYRFEFVGGNTGETLVMDGAAAFPDPRVRMRVWVREGKGEA</sequence>